<dbReference type="PIRSF" id="PIRSF006305">
    <property type="entry name" value="Maf"/>
    <property type="match status" value="1"/>
</dbReference>
<dbReference type="PANTHER" id="PTHR43213:SF5">
    <property type="entry name" value="BIFUNCTIONAL DTTP_UTP PYROPHOSPHATASE_METHYLTRANSFERASE PROTEIN-RELATED"/>
    <property type="match status" value="1"/>
</dbReference>
<dbReference type="HAMAP" id="MF_00528">
    <property type="entry name" value="Maf"/>
    <property type="match status" value="1"/>
</dbReference>
<dbReference type="Proteomes" id="UP001165422">
    <property type="component" value="Unassembled WGS sequence"/>
</dbReference>
<dbReference type="PANTHER" id="PTHR43213">
    <property type="entry name" value="BIFUNCTIONAL DTTP/UTP PYROPHOSPHATASE/METHYLTRANSFERASE PROTEIN-RELATED"/>
    <property type="match status" value="1"/>
</dbReference>
<accession>A0ABS8N2W2</accession>
<reference evidence="4" key="1">
    <citation type="submission" date="2021-11" db="EMBL/GenBank/DDBJ databases">
        <authorList>
            <person name="Qingchun L."/>
            <person name="Dong Z."/>
            <person name="Zongwei Q."/>
            <person name="Jia Z."/>
            <person name="Duotao L."/>
        </authorList>
    </citation>
    <scope>NUCLEOTIDE SEQUENCE</scope>
    <source>
        <strain evidence="4">WLY-B-L2</strain>
    </source>
</reference>
<evidence type="ECO:0000256" key="2">
    <source>
        <dbReference type="ARBA" id="ARBA00022801"/>
    </source>
</evidence>
<organism evidence="4 5">
    <name type="scientific">Clostridium aromativorans</name>
    <dbReference type="NCBI Taxonomy" id="2836848"/>
    <lineage>
        <taxon>Bacteria</taxon>
        <taxon>Bacillati</taxon>
        <taxon>Bacillota</taxon>
        <taxon>Clostridia</taxon>
        <taxon>Eubacteriales</taxon>
        <taxon>Clostridiaceae</taxon>
        <taxon>Clostridium</taxon>
    </lineage>
</organism>
<comment type="caution">
    <text evidence="3">Lacks conserved residue(s) required for the propagation of feature annotation.</text>
</comment>
<evidence type="ECO:0000313" key="4">
    <source>
        <dbReference type="EMBL" id="MCC9294137.1"/>
    </source>
</evidence>
<dbReference type="InterPro" id="IPR003697">
    <property type="entry name" value="Maf-like"/>
</dbReference>
<dbReference type="EC" id="3.6.1.9" evidence="3"/>
<sequence length="192" mass="21434">MKIVLASASSRRKELLKRLVKSFQVIVSDFNESSIVFHKDCASYVMKLAEGKAKNVCDKCTDRDLIIIGCDTVVFFNGKIMGKPSSGEEAFYMLKSLSGNEHRVYSGISVIDKSSNKIYNDFVCTTVKFSEIDDRQIGKYLKTGEYIDKAGSYGIQGYGGIFVEEICGCYYNVVGLPLNKLYNMLSRMGVNL</sequence>
<feature type="site" description="Important for substrate specificity" evidence="3">
    <location>
        <position position="11"/>
    </location>
</feature>
<dbReference type="NCBIfam" id="NF000867">
    <property type="entry name" value="PRK00078.1"/>
    <property type="match status" value="1"/>
</dbReference>
<evidence type="ECO:0000256" key="1">
    <source>
        <dbReference type="ARBA" id="ARBA00001968"/>
    </source>
</evidence>
<comment type="similarity">
    <text evidence="3">Belongs to the Maf family. YhdE subfamily.</text>
</comment>
<protein>
    <recommendedName>
        <fullName evidence="3">dTTP/UTP pyrophosphatase</fullName>
        <shortName evidence="3">dTTPase/UTPase</shortName>
        <ecNumber evidence="3">3.6.1.9</ecNumber>
    </recommendedName>
    <alternativeName>
        <fullName evidence="3">Nucleoside triphosphate pyrophosphatase</fullName>
    </alternativeName>
    <alternativeName>
        <fullName evidence="3">Nucleotide pyrophosphatase</fullName>
        <shortName evidence="3">Nucleotide PPase</shortName>
    </alternativeName>
</protein>
<dbReference type="NCBIfam" id="TIGR00172">
    <property type="entry name" value="maf"/>
    <property type="match status" value="1"/>
</dbReference>
<feature type="site" description="Important for substrate specificity" evidence="3">
    <location>
        <position position="156"/>
    </location>
</feature>
<comment type="function">
    <text evidence="3">Nucleoside triphosphate pyrophosphatase that hydrolyzes dTTP and UTP. May have a dual role in cell division arrest and in preventing the incorporation of modified nucleotides into cellular nucleic acids.</text>
</comment>
<keyword evidence="3" id="KW-0546">Nucleotide metabolism</keyword>
<dbReference type="RefSeq" id="WP_229981028.1">
    <property type="nucleotide sequence ID" value="NZ_JAJJPB010000003.1"/>
</dbReference>
<dbReference type="InterPro" id="IPR029001">
    <property type="entry name" value="ITPase-like_fam"/>
</dbReference>
<comment type="catalytic activity">
    <reaction evidence="3">
        <text>dTTP + H2O = dTMP + diphosphate + H(+)</text>
        <dbReference type="Rhea" id="RHEA:28534"/>
        <dbReference type="ChEBI" id="CHEBI:15377"/>
        <dbReference type="ChEBI" id="CHEBI:15378"/>
        <dbReference type="ChEBI" id="CHEBI:33019"/>
        <dbReference type="ChEBI" id="CHEBI:37568"/>
        <dbReference type="ChEBI" id="CHEBI:63528"/>
        <dbReference type="EC" id="3.6.1.9"/>
    </reaction>
</comment>
<evidence type="ECO:0000256" key="3">
    <source>
        <dbReference type="HAMAP-Rule" id="MF_00528"/>
    </source>
</evidence>
<comment type="cofactor">
    <cofactor evidence="1 3">
        <name>a divalent metal cation</name>
        <dbReference type="ChEBI" id="CHEBI:60240"/>
    </cofactor>
</comment>
<dbReference type="Pfam" id="PF02545">
    <property type="entry name" value="Maf"/>
    <property type="match status" value="1"/>
</dbReference>
<name>A0ABS8N2W2_9CLOT</name>
<dbReference type="SUPFAM" id="SSF52972">
    <property type="entry name" value="ITPase-like"/>
    <property type="match status" value="1"/>
</dbReference>
<keyword evidence="3" id="KW-0963">Cytoplasm</keyword>
<comment type="catalytic activity">
    <reaction evidence="3">
        <text>UTP + H2O = UMP + diphosphate + H(+)</text>
        <dbReference type="Rhea" id="RHEA:29395"/>
        <dbReference type="ChEBI" id="CHEBI:15377"/>
        <dbReference type="ChEBI" id="CHEBI:15378"/>
        <dbReference type="ChEBI" id="CHEBI:33019"/>
        <dbReference type="ChEBI" id="CHEBI:46398"/>
        <dbReference type="ChEBI" id="CHEBI:57865"/>
        <dbReference type="EC" id="3.6.1.9"/>
    </reaction>
</comment>
<keyword evidence="5" id="KW-1185">Reference proteome</keyword>
<feature type="site" description="Important for substrate specificity" evidence="3">
    <location>
        <position position="72"/>
    </location>
</feature>
<dbReference type="CDD" id="cd00555">
    <property type="entry name" value="Maf"/>
    <property type="match status" value="1"/>
</dbReference>
<gene>
    <name evidence="4" type="ORF">LN736_04540</name>
</gene>
<keyword evidence="2 3" id="KW-0378">Hydrolase</keyword>
<evidence type="ECO:0000313" key="5">
    <source>
        <dbReference type="Proteomes" id="UP001165422"/>
    </source>
</evidence>
<dbReference type="Gene3D" id="3.90.950.10">
    <property type="match status" value="1"/>
</dbReference>
<feature type="active site" description="Proton acceptor" evidence="3">
    <location>
        <position position="71"/>
    </location>
</feature>
<comment type="subcellular location">
    <subcellularLocation>
        <location evidence="3">Cytoplasm</location>
    </subcellularLocation>
</comment>
<comment type="caution">
    <text evidence="4">The sequence shown here is derived from an EMBL/GenBank/DDBJ whole genome shotgun (WGS) entry which is preliminary data.</text>
</comment>
<proteinExistence type="inferred from homology"/>
<dbReference type="EMBL" id="JAJJPB010000003">
    <property type="protein sequence ID" value="MCC9294137.1"/>
    <property type="molecule type" value="Genomic_DNA"/>
</dbReference>